<feature type="repeat" description="Hemopexin" evidence="13">
    <location>
        <begin position="52"/>
        <end position="92"/>
    </location>
</feature>
<evidence type="ECO:0000256" key="1">
    <source>
        <dbReference type="ARBA" id="ARBA00002031"/>
    </source>
</evidence>
<dbReference type="InterPro" id="IPR018487">
    <property type="entry name" value="Hemopexin-like_repeat"/>
</dbReference>
<keyword evidence="6" id="KW-0964">Secreted</keyword>
<feature type="signal peptide" evidence="15">
    <location>
        <begin position="1"/>
        <end position="19"/>
    </location>
</feature>
<comment type="similarity">
    <text evidence="3">Belongs to the hemopexin family.</text>
</comment>
<comment type="function">
    <text evidence="1">Binds heme and transports it to the liver for breakdown and iron recovery, after which the free hemopexin returns to the circulation.</text>
</comment>
<dbReference type="PROSITE" id="PS51642">
    <property type="entry name" value="HEMOPEXIN_2"/>
    <property type="match status" value="6"/>
</dbReference>
<dbReference type="InParanoid" id="A0A6J2VZK0"/>
<feature type="repeat" description="Hemopexin" evidence="13">
    <location>
        <begin position="98"/>
        <end position="150"/>
    </location>
</feature>
<accession>A0A6J2VZK0</accession>
<dbReference type="PANTHER" id="PTHR22917:SF9">
    <property type="entry name" value="HEMOPEXIN"/>
    <property type="match status" value="1"/>
</dbReference>
<dbReference type="AlphaFoldDB" id="A0A6J2VZK0"/>
<evidence type="ECO:0000256" key="15">
    <source>
        <dbReference type="SAM" id="SignalP"/>
    </source>
</evidence>
<dbReference type="RefSeq" id="XP_030636491.1">
    <property type="nucleotide sequence ID" value="XM_030780631.1"/>
</dbReference>
<keyword evidence="16" id="KW-1185">Reference proteome</keyword>
<dbReference type="Proteomes" id="UP000504632">
    <property type="component" value="Chromosome 7"/>
</dbReference>
<evidence type="ECO:0000313" key="17">
    <source>
        <dbReference type="RefSeq" id="XP_030636491.1"/>
    </source>
</evidence>
<dbReference type="InterPro" id="IPR000585">
    <property type="entry name" value="Hemopexin-like_dom"/>
</dbReference>
<feature type="repeat" description="Hemopexin" evidence="13">
    <location>
        <begin position="151"/>
        <end position="195"/>
    </location>
</feature>
<evidence type="ECO:0000313" key="16">
    <source>
        <dbReference type="Proteomes" id="UP000504632"/>
    </source>
</evidence>
<dbReference type="InterPro" id="IPR051298">
    <property type="entry name" value="Heme_transport/Cell_adhesion"/>
</dbReference>
<evidence type="ECO:0000256" key="7">
    <source>
        <dbReference type="ARBA" id="ARBA00022617"/>
    </source>
</evidence>
<keyword evidence="12" id="KW-0325">Glycoprotein</keyword>
<dbReference type="CTD" id="767787"/>
<dbReference type="InterPro" id="IPR036375">
    <property type="entry name" value="Hemopexin-like_dom_sf"/>
</dbReference>
<sequence length="444" mass="50506">MKLLLPALCLCLALATSHAAPMHHEMMADHHHGPPEHEHDGHHEALPDRCDGIEFDAIVPDEKGTTFFFKGDHLWEGFNGPAKLSNGTFKELDEYHHLGHVDAAFRMHHKEKADDHDHIFFFLDDKVFSFYDHKLEKGYPMDIEQKFPGVPGHLDAAVECPNGECSTDSVLFFKGNEVHHYDITTKTVKKRTWSHLPNCTAAFRWLEHYYCFHGHNFTRFHPVTGVVEGSYPKDARNYFMRCPNFGHGAGRRPIRCSEMKIDAITTADDGKKYAFKDKAYMRLDSHRDGKHPFPIARAWKELSDGVDAVFSYDNKMYMIKGDQVYIYKSAAHYVLIEGYPKPLKEELGIEGPVEAAFVCQDHHIVHVIKGPKMYDIDLSATPRTASQGISVPFPHIDAGTCGPDGITVFVGSEFFKYESPKTFSASRIRPQPHKFTPEIFSCEE</sequence>
<dbReference type="FunFam" id="2.110.10.10:FF:000009">
    <property type="entry name" value="Hemopexin"/>
    <property type="match status" value="1"/>
</dbReference>
<gene>
    <name evidence="17" type="primary">hpxb</name>
</gene>
<evidence type="ECO:0000256" key="11">
    <source>
        <dbReference type="ARBA" id="ARBA00023004"/>
    </source>
</evidence>
<evidence type="ECO:0000256" key="9">
    <source>
        <dbReference type="ARBA" id="ARBA00022729"/>
    </source>
</evidence>
<organism evidence="16 17">
    <name type="scientific">Chanos chanos</name>
    <name type="common">Milkfish</name>
    <name type="synonym">Mugil chanos</name>
    <dbReference type="NCBI Taxonomy" id="29144"/>
    <lineage>
        <taxon>Eukaryota</taxon>
        <taxon>Metazoa</taxon>
        <taxon>Chordata</taxon>
        <taxon>Craniata</taxon>
        <taxon>Vertebrata</taxon>
        <taxon>Euteleostomi</taxon>
        <taxon>Actinopterygii</taxon>
        <taxon>Neopterygii</taxon>
        <taxon>Teleostei</taxon>
        <taxon>Ostariophysi</taxon>
        <taxon>Gonorynchiformes</taxon>
        <taxon>Chanidae</taxon>
        <taxon>Chanos</taxon>
    </lineage>
</organism>
<dbReference type="GO" id="GO:0046872">
    <property type="term" value="F:metal ion binding"/>
    <property type="evidence" value="ECO:0007669"/>
    <property type="project" value="UniProtKB-KW"/>
</dbReference>
<protein>
    <recommendedName>
        <fullName evidence="4">Hemopexin</fullName>
    </recommendedName>
</protein>
<keyword evidence="7" id="KW-0349">Heme</keyword>
<keyword evidence="8" id="KW-0479">Metal-binding</keyword>
<dbReference type="CDD" id="cd00094">
    <property type="entry name" value="HX"/>
    <property type="match status" value="1"/>
</dbReference>
<dbReference type="GeneID" id="115817342"/>
<comment type="subcellular location">
    <subcellularLocation>
        <location evidence="2">Secreted</location>
    </subcellularLocation>
</comment>
<feature type="chain" id="PRO_5026932063" description="Hemopexin" evidence="15">
    <location>
        <begin position="20"/>
        <end position="444"/>
    </location>
</feature>
<dbReference type="Gene3D" id="2.110.10.10">
    <property type="entry name" value="Hemopexin-like domain"/>
    <property type="match status" value="2"/>
</dbReference>
<keyword evidence="9 15" id="KW-0732">Signal</keyword>
<evidence type="ECO:0000256" key="6">
    <source>
        <dbReference type="ARBA" id="ARBA00022525"/>
    </source>
</evidence>
<reference evidence="17" key="1">
    <citation type="submission" date="2025-08" db="UniProtKB">
        <authorList>
            <consortium name="RefSeq"/>
        </authorList>
    </citation>
    <scope>IDENTIFICATION</scope>
</reference>
<evidence type="ECO:0000256" key="3">
    <source>
        <dbReference type="ARBA" id="ARBA00011072"/>
    </source>
</evidence>
<dbReference type="Pfam" id="PF00045">
    <property type="entry name" value="Hemopexin"/>
    <property type="match status" value="1"/>
</dbReference>
<keyword evidence="11" id="KW-0408">Iron</keyword>
<evidence type="ECO:0000256" key="8">
    <source>
        <dbReference type="ARBA" id="ARBA00022723"/>
    </source>
</evidence>
<evidence type="ECO:0000256" key="5">
    <source>
        <dbReference type="ARBA" id="ARBA00022448"/>
    </source>
</evidence>
<evidence type="ECO:0000256" key="14">
    <source>
        <dbReference type="SAM" id="MobiDB-lite"/>
    </source>
</evidence>
<dbReference type="GO" id="GO:0005615">
    <property type="term" value="C:extracellular space"/>
    <property type="evidence" value="ECO:0007669"/>
    <property type="project" value="TreeGrafter"/>
</dbReference>
<evidence type="ECO:0000256" key="4">
    <source>
        <dbReference type="ARBA" id="ARBA00013632"/>
    </source>
</evidence>
<evidence type="ECO:0000256" key="10">
    <source>
        <dbReference type="ARBA" id="ARBA00022737"/>
    </source>
</evidence>
<proteinExistence type="inferred from homology"/>
<name>A0A6J2VZK0_CHACN</name>
<feature type="repeat" description="Hemopexin" evidence="13">
    <location>
        <begin position="258"/>
        <end position="302"/>
    </location>
</feature>
<feature type="region of interest" description="Disordered" evidence="14">
    <location>
        <begin position="27"/>
        <end position="46"/>
    </location>
</feature>
<feature type="repeat" description="Hemopexin" evidence="13">
    <location>
        <begin position="303"/>
        <end position="350"/>
    </location>
</feature>
<evidence type="ECO:0000256" key="2">
    <source>
        <dbReference type="ARBA" id="ARBA00004613"/>
    </source>
</evidence>
<dbReference type="SMART" id="SM00120">
    <property type="entry name" value="HX"/>
    <property type="match status" value="6"/>
</dbReference>
<keyword evidence="5" id="KW-0813">Transport</keyword>
<dbReference type="SUPFAM" id="SSF50923">
    <property type="entry name" value="Hemopexin-like domain"/>
    <property type="match status" value="2"/>
</dbReference>
<evidence type="ECO:0000256" key="13">
    <source>
        <dbReference type="PROSITE-ProRule" id="PRU01011"/>
    </source>
</evidence>
<evidence type="ECO:0000256" key="12">
    <source>
        <dbReference type="ARBA" id="ARBA00023180"/>
    </source>
</evidence>
<dbReference type="OrthoDB" id="8953614at2759"/>
<keyword evidence="10" id="KW-0677">Repeat</keyword>
<dbReference type="PANTHER" id="PTHR22917">
    <property type="entry name" value="HEMOPEXIN DOMAIN-CONTAINING PROTEIN"/>
    <property type="match status" value="1"/>
</dbReference>
<feature type="repeat" description="Hemopexin" evidence="13">
    <location>
        <begin position="196"/>
        <end position="242"/>
    </location>
</feature>